<dbReference type="RefSeq" id="WP_015746274.1">
    <property type="nucleotide sequence ID" value="NC_013235.1"/>
</dbReference>
<dbReference type="InterPro" id="IPR003660">
    <property type="entry name" value="HAMP_dom"/>
</dbReference>
<evidence type="ECO:0000256" key="13">
    <source>
        <dbReference type="ARBA" id="ARBA00022840"/>
    </source>
</evidence>
<evidence type="ECO:0000256" key="1">
    <source>
        <dbReference type="ARBA" id="ARBA00000085"/>
    </source>
</evidence>
<comment type="subcellular location">
    <subcellularLocation>
        <location evidence="4">Cell membrane</location>
        <topology evidence="4">Multi-pass membrane protein</topology>
    </subcellularLocation>
</comment>
<dbReference type="GO" id="GO:0000155">
    <property type="term" value="F:phosphorelay sensor kinase activity"/>
    <property type="evidence" value="ECO:0007669"/>
    <property type="project" value="InterPro"/>
</dbReference>
<dbReference type="InParanoid" id="C8XAJ5"/>
<evidence type="ECO:0000256" key="20">
    <source>
        <dbReference type="ARBA" id="ARBA00023211"/>
    </source>
</evidence>
<dbReference type="InterPro" id="IPR004358">
    <property type="entry name" value="Sig_transdc_His_kin-like_C"/>
</dbReference>
<keyword evidence="9 23" id="KW-0812">Transmembrane</keyword>
<organism evidence="26 27">
    <name type="scientific">Nakamurella multipartita (strain ATCC 700099 / DSM 44233 / CIP 104796 / JCM 9543 / NBRC 105858 / Y-104)</name>
    <name type="common">Microsphaera multipartita</name>
    <dbReference type="NCBI Taxonomy" id="479431"/>
    <lineage>
        <taxon>Bacteria</taxon>
        <taxon>Bacillati</taxon>
        <taxon>Actinomycetota</taxon>
        <taxon>Actinomycetes</taxon>
        <taxon>Nakamurellales</taxon>
        <taxon>Nakamurellaceae</taxon>
        <taxon>Nakamurella</taxon>
    </lineage>
</organism>
<dbReference type="AlphaFoldDB" id="C8XAJ5"/>
<evidence type="ECO:0000256" key="19">
    <source>
        <dbReference type="ARBA" id="ARBA00023026"/>
    </source>
</evidence>
<evidence type="ECO:0000256" key="4">
    <source>
        <dbReference type="ARBA" id="ARBA00004651"/>
    </source>
</evidence>
<evidence type="ECO:0000256" key="14">
    <source>
        <dbReference type="ARBA" id="ARBA00022842"/>
    </source>
</evidence>
<evidence type="ECO:0000313" key="27">
    <source>
        <dbReference type="Proteomes" id="UP000002218"/>
    </source>
</evidence>
<keyword evidence="23" id="KW-0472">Membrane</keyword>
<dbReference type="Pfam" id="PF00672">
    <property type="entry name" value="HAMP"/>
    <property type="match status" value="1"/>
</dbReference>
<dbReference type="GO" id="GO:0005524">
    <property type="term" value="F:ATP binding"/>
    <property type="evidence" value="ECO:0007669"/>
    <property type="project" value="UniProtKB-KW"/>
</dbReference>
<evidence type="ECO:0000256" key="2">
    <source>
        <dbReference type="ARBA" id="ARBA00001936"/>
    </source>
</evidence>
<feature type="transmembrane region" description="Helical" evidence="23">
    <location>
        <begin position="12"/>
        <end position="39"/>
    </location>
</feature>
<dbReference type="PRINTS" id="PR00344">
    <property type="entry name" value="BCTRLSENSOR"/>
</dbReference>
<keyword evidence="11 26" id="KW-0418">Kinase</keyword>
<keyword evidence="19" id="KW-0843">Virulence</keyword>
<dbReference type="HOGENOM" id="CLU_000445_89_6_11"/>
<evidence type="ECO:0000256" key="11">
    <source>
        <dbReference type="ARBA" id="ARBA00022777"/>
    </source>
</evidence>
<dbReference type="InterPro" id="IPR005467">
    <property type="entry name" value="His_kinase_dom"/>
</dbReference>
<dbReference type="PROSITE" id="PS50885">
    <property type="entry name" value="HAMP"/>
    <property type="match status" value="1"/>
</dbReference>
<dbReference type="EMBL" id="CP001737">
    <property type="protein sequence ID" value="ACV77360.1"/>
    <property type="molecule type" value="Genomic_DNA"/>
</dbReference>
<dbReference type="SUPFAM" id="SSF47384">
    <property type="entry name" value="Homodimeric domain of signal transducing histidine kinase"/>
    <property type="match status" value="1"/>
</dbReference>
<feature type="transmembrane region" description="Helical" evidence="23">
    <location>
        <begin position="164"/>
        <end position="183"/>
    </location>
</feature>
<evidence type="ECO:0000256" key="7">
    <source>
        <dbReference type="ARBA" id="ARBA00022553"/>
    </source>
</evidence>
<keyword evidence="18" id="KW-0346">Stress response</keyword>
<keyword evidence="20" id="KW-0464">Manganese</keyword>
<dbReference type="CDD" id="cd06225">
    <property type="entry name" value="HAMP"/>
    <property type="match status" value="1"/>
</dbReference>
<dbReference type="PROSITE" id="PS50109">
    <property type="entry name" value="HIS_KIN"/>
    <property type="match status" value="1"/>
</dbReference>
<dbReference type="STRING" id="479431.Namu_0950"/>
<keyword evidence="8" id="KW-0808">Transferase</keyword>
<proteinExistence type="predicted"/>
<dbReference type="CDD" id="cd00082">
    <property type="entry name" value="HisKA"/>
    <property type="match status" value="1"/>
</dbReference>
<dbReference type="SMART" id="SM00388">
    <property type="entry name" value="HisKA"/>
    <property type="match status" value="1"/>
</dbReference>
<dbReference type="SMART" id="SM00304">
    <property type="entry name" value="HAMP"/>
    <property type="match status" value="1"/>
</dbReference>
<dbReference type="Proteomes" id="UP000002218">
    <property type="component" value="Chromosome"/>
</dbReference>
<evidence type="ECO:0000256" key="8">
    <source>
        <dbReference type="ARBA" id="ARBA00022679"/>
    </source>
</evidence>
<evidence type="ECO:0000256" key="3">
    <source>
        <dbReference type="ARBA" id="ARBA00001946"/>
    </source>
</evidence>
<gene>
    <name evidence="26" type="ordered locus">Namu_0950</name>
</gene>
<evidence type="ECO:0000313" key="26">
    <source>
        <dbReference type="EMBL" id="ACV77360.1"/>
    </source>
</evidence>
<evidence type="ECO:0000256" key="17">
    <source>
        <dbReference type="ARBA" id="ARBA00023012"/>
    </source>
</evidence>
<dbReference type="GO" id="GO:0005886">
    <property type="term" value="C:plasma membrane"/>
    <property type="evidence" value="ECO:0007669"/>
    <property type="project" value="UniProtKB-SubCell"/>
</dbReference>
<feature type="domain" description="HAMP" evidence="25">
    <location>
        <begin position="184"/>
        <end position="236"/>
    </location>
</feature>
<evidence type="ECO:0000256" key="22">
    <source>
        <dbReference type="ARBA" id="ARBA00041776"/>
    </source>
</evidence>
<keyword evidence="27" id="KW-1185">Reference proteome</keyword>
<keyword evidence="17" id="KW-0902">Two-component regulatory system</keyword>
<evidence type="ECO:0000256" key="12">
    <source>
        <dbReference type="ARBA" id="ARBA00022801"/>
    </source>
</evidence>
<dbReference type="SMART" id="SM00387">
    <property type="entry name" value="HATPase_c"/>
    <property type="match status" value="1"/>
</dbReference>
<comment type="cofactor">
    <cofactor evidence="2">
        <name>Mn(2+)</name>
        <dbReference type="ChEBI" id="CHEBI:29035"/>
    </cofactor>
</comment>
<evidence type="ECO:0000259" key="25">
    <source>
        <dbReference type="PROSITE" id="PS50885"/>
    </source>
</evidence>
<comment type="catalytic activity">
    <reaction evidence="1">
        <text>ATP + protein L-histidine = ADP + protein N-phospho-L-histidine.</text>
        <dbReference type="EC" id="2.7.13.3"/>
    </reaction>
</comment>
<name>C8XAJ5_NAKMY</name>
<evidence type="ECO:0000256" key="10">
    <source>
        <dbReference type="ARBA" id="ARBA00022741"/>
    </source>
</evidence>
<reference evidence="26 27" key="2">
    <citation type="journal article" date="2010" name="Stand. Genomic Sci.">
        <title>Complete genome sequence of Nakamurella multipartita type strain (Y-104).</title>
        <authorList>
            <person name="Tice H."/>
            <person name="Mayilraj S."/>
            <person name="Sims D."/>
            <person name="Lapidus A."/>
            <person name="Nolan M."/>
            <person name="Lucas S."/>
            <person name="Glavina Del Rio T."/>
            <person name="Copeland A."/>
            <person name="Cheng J.F."/>
            <person name="Meincke L."/>
            <person name="Bruce D."/>
            <person name="Goodwin L."/>
            <person name="Pitluck S."/>
            <person name="Ivanova N."/>
            <person name="Mavromatis K."/>
            <person name="Ovchinnikova G."/>
            <person name="Pati A."/>
            <person name="Chen A."/>
            <person name="Palaniappan K."/>
            <person name="Land M."/>
            <person name="Hauser L."/>
            <person name="Chang Y.J."/>
            <person name="Jeffries C.D."/>
            <person name="Detter J.C."/>
            <person name="Brettin T."/>
            <person name="Rohde M."/>
            <person name="Goker M."/>
            <person name="Bristow J."/>
            <person name="Eisen J.A."/>
            <person name="Markowitz V."/>
            <person name="Hugenholtz P."/>
            <person name="Kyrpides N.C."/>
            <person name="Klenk H.P."/>
            <person name="Chen F."/>
        </authorList>
    </citation>
    <scope>NUCLEOTIDE SEQUENCE [LARGE SCALE GENOMIC DNA]</scope>
    <source>
        <strain evidence="27">ATCC 700099 / DSM 44233 / CIP 104796 / JCM 9543 / NBRC 105858 / Y-104</strain>
    </source>
</reference>
<dbReference type="Gene3D" id="3.30.565.10">
    <property type="entry name" value="Histidine kinase-like ATPase, C-terminal domain"/>
    <property type="match status" value="1"/>
</dbReference>
<keyword evidence="6" id="KW-1003">Cell membrane</keyword>
<dbReference type="InterPro" id="IPR036097">
    <property type="entry name" value="HisK_dim/P_sf"/>
</dbReference>
<dbReference type="KEGG" id="nml:Namu_0950"/>
<evidence type="ECO:0000256" key="5">
    <source>
        <dbReference type="ARBA" id="ARBA00012438"/>
    </source>
</evidence>
<dbReference type="PANTHER" id="PTHR44936">
    <property type="entry name" value="SENSOR PROTEIN CREC"/>
    <property type="match status" value="1"/>
</dbReference>
<evidence type="ECO:0000256" key="18">
    <source>
        <dbReference type="ARBA" id="ARBA00023016"/>
    </source>
</evidence>
<dbReference type="InterPro" id="IPR036890">
    <property type="entry name" value="HATPase_C_sf"/>
</dbReference>
<dbReference type="Gene3D" id="6.10.340.10">
    <property type="match status" value="1"/>
</dbReference>
<evidence type="ECO:0000256" key="9">
    <source>
        <dbReference type="ARBA" id="ARBA00022692"/>
    </source>
</evidence>
<protein>
    <recommendedName>
        <fullName evidence="21">Signal transduction histidine-protein kinase/phosphatase MprB</fullName>
        <ecNumber evidence="5">2.7.13.3</ecNumber>
    </recommendedName>
    <alternativeName>
        <fullName evidence="22">Mycobacterial persistence regulator B</fullName>
    </alternativeName>
</protein>
<evidence type="ECO:0000256" key="16">
    <source>
        <dbReference type="ARBA" id="ARBA00022989"/>
    </source>
</evidence>
<dbReference type="InterPro" id="IPR003594">
    <property type="entry name" value="HATPase_dom"/>
</dbReference>
<reference evidence="27" key="1">
    <citation type="submission" date="2009-09" db="EMBL/GenBank/DDBJ databases">
        <title>The complete genome of Nakamurella multipartita DSM 44233.</title>
        <authorList>
            <consortium name="US DOE Joint Genome Institute (JGI-PGF)"/>
            <person name="Lucas S."/>
            <person name="Copeland A."/>
            <person name="Lapidus A."/>
            <person name="Glavina del Rio T."/>
            <person name="Dalin E."/>
            <person name="Tice H."/>
            <person name="Bruce D."/>
            <person name="Goodwin L."/>
            <person name="Pitluck S."/>
            <person name="Kyrpides N."/>
            <person name="Mavromatis K."/>
            <person name="Ivanova N."/>
            <person name="Ovchinnikova G."/>
            <person name="Sims D."/>
            <person name="Meincke L."/>
            <person name="Brettin T."/>
            <person name="Detter J.C."/>
            <person name="Han C."/>
            <person name="Larimer F."/>
            <person name="Land M."/>
            <person name="Hauser L."/>
            <person name="Markowitz V."/>
            <person name="Cheng J.-F."/>
            <person name="Hugenholtz P."/>
            <person name="Woyke T."/>
            <person name="Wu D."/>
            <person name="Klenk H.-P."/>
            <person name="Eisen J.A."/>
        </authorList>
    </citation>
    <scope>NUCLEOTIDE SEQUENCE [LARGE SCALE GENOMIC DNA]</scope>
    <source>
        <strain evidence="27">ATCC 700099 / DSM 44233 / CIP 104796 / JCM 9543 / NBRC 105858 / Y-104</strain>
    </source>
</reference>
<keyword evidence="12" id="KW-0378">Hydrolase</keyword>
<dbReference type="EC" id="2.7.13.3" evidence="5"/>
<keyword evidence="13" id="KW-0067">ATP-binding</keyword>
<comment type="cofactor">
    <cofactor evidence="3">
        <name>Mg(2+)</name>
        <dbReference type="ChEBI" id="CHEBI:18420"/>
    </cofactor>
</comment>
<dbReference type="Pfam" id="PF02518">
    <property type="entry name" value="HATPase_c"/>
    <property type="match status" value="1"/>
</dbReference>
<keyword evidence="16 23" id="KW-1133">Transmembrane helix</keyword>
<dbReference type="InterPro" id="IPR050980">
    <property type="entry name" value="2C_sensor_his_kinase"/>
</dbReference>
<dbReference type="Gene3D" id="1.10.287.130">
    <property type="match status" value="1"/>
</dbReference>
<evidence type="ECO:0000256" key="15">
    <source>
        <dbReference type="ARBA" id="ARBA00022912"/>
    </source>
</evidence>
<keyword evidence="7" id="KW-0597">Phosphoprotein</keyword>
<dbReference type="OrthoDB" id="3190394at2"/>
<evidence type="ECO:0000256" key="23">
    <source>
        <dbReference type="SAM" id="Phobius"/>
    </source>
</evidence>
<accession>C8XAJ5</accession>
<evidence type="ECO:0000256" key="6">
    <source>
        <dbReference type="ARBA" id="ARBA00022475"/>
    </source>
</evidence>
<dbReference type="eggNOG" id="COG2205">
    <property type="taxonomic scope" value="Bacteria"/>
</dbReference>
<keyword evidence="15" id="KW-0904">Protein phosphatase</keyword>
<keyword evidence="14" id="KW-0460">Magnesium</keyword>
<dbReference type="PANTHER" id="PTHR44936:SF9">
    <property type="entry name" value="SENSOR PROTEIN CREC"/>
    <property type="match status" value="1"/>
</dbReference>
<sequence precursor="true">MSGAGGRARTSLAVRVTLLVIAVAVLVAAVAAVAGVLLVRRSLLDISSEALSDRANLVQAQITADPARADAVLAATATALGGQDTRVVLIAADGTLSGASPVAVRAAQQAGATGAVAGRSVSGRATTGGELQLVEARSTGAGGFALVTPADVAAETRRTVEGRLIWSAVAGLLAAVLIGLLIARVVSAPLRRTADLARDMGHGARDVRVPVAGPREVADVSIAVNELADALQHSESRQRDFLASVSHELRTPLAGISGQAQALADGLVAPAEQAEVGRSIGAEAARMNRLVGDLLDLARLGADQFTLDVQPVDLTALLTEMARVWRPRCEAAGIPLIVEVPSHPVPARTDPRRLRQVLDGLAENALRQLAPGQVLVLSLVAGPGAATLAVRDGGPGLTAEDYPVAFVPGELHRRYRGRRPTGAGLGLALAHGLLQRLGATITAGPAPEGGVAMTIGLPTGTMGT</sequence>
<feature type="domain" description="Histidine kinase" evidence="24">
    <location>
        <begin position="244"/>
        <end position="461"/>
    </location>
</feature>
<dbReference type="SUPFAM" id="SSF55874">
    <property type="entry name" value="ATPase domain of HSP90 chaperone/DNA topoisomerase II/histidine kinase"/>
    <property type="match status" value="1"/>
</dbReference>
<evidence type="ECO:0000259" key="24">
    <source>
        <dbReference type="PROSITE" id="PS50109"/>
    </source>
</evidence>
<dbReference type="Pfam" id="PF00512">
    <property type="entry name" value="HisKA"/>
    <property type="match status" value="1"/>
</dbReference>
<evidence type="ECO:0000256" key="21">
    <source>
        <dbReference type="ARBA" id="ARBA00040454"/>
    </source>
</evidence>
<dbReference type="InterPro" id="IPR003661">
    <property type="entry name" value="HisK_dim/P_dom"/>
</dbReference>
<keyword evidence="10" id="KW-0547">Nucleotide-binding</keyword>
<dbReference type="GO" id="GO:0004721">
    <property type="term" value="F:phosphoprotein phosphatase activity"/>
    <property type="evidence" value="ECO:0007669"/>
    <property type="project" value="UniProtKB-KW"/>
</dbReference>
<dbReference type="FunFam" id="1.10.287.130:FF:000001">
    <property type="entry name" value="Two-component sensor histidine kinase"/>
    <property type="match status" value="1"/>
</dbReference>